<feature type="compositionally biased region" description="Pro residues" evidence="6">
    <location>
        <begin position="101"/>
        <end position="110"/>
    </location>
</feature>
<evidence type="ECO:0000256" key="1">
    <source>
        <dbReference type="ARBA" id="ARBA00004123"/>
    </source>
</evidence>
<dbReference type="GeneID" id="108628794"/>
<gene>
    <name evidence="8" type="primary">LOC108628794</name>
</gene>
<proteinExistence type="predicted"/>
<dbReference type="Pfam" id="PF15365">
    <property type="entry name" value="PNRC"/>
    <property type="match status" value="1"/>
</dbReference>
<keyword evidence="5" id="KW-0539">Nucleus</keyword>
<keyword evidence="4" id="KW-0804">Transcription</keyword>
<name>A0AAJ7WEL3_9HYME</name>
<evidence type="ECO:0000313" key="7">
    <source>
        <dbReference type="Proteomes" id="UP000694925"/>
    </source>
</evidence>
<dbReference type="AlphaFoldDB" id="A0AAJ7WEL3"/>
<evidence type="ECO:0000256" key="4">
    <source>
        <dbReference type="ARBA" id="ARBA00023163"/>
    </source>
</evidence>
<dbReference type="InterPro" id="IPR026780">
    <property type="entry name" value="PNRC1/2"/>
</dbReference>
<keyword evidence="3" id="KW-0010">Activator</keyword>
<feature type="region of interest" description="Disordered" evidence="6">
    <location>
        <begin position="1"/>
        <end position="110"/>
    </location>
</feature>
<evidence type="ECO:0000256" key="2">
    <source>
        <dbReference type="ARBA" id="ARBA00023015"/>
    </source>
</evidence>
<dbReference type="KEGG" id="ccal:108628794"/>
<dbReference type="GO" id="GO:0016071">
    <property type="term" value="P:mRNA metabolic process"/>
    <property type="evidence" value="ECO:0007669"/>
    <property type="project" value="UniProtKB-ARBA"/>
</dbReference>
<keyword evidence="8" id="KW-0675">Receptor</keyword>
<dbReference type="InterPro" id="IPR028322">
    <property type="entry name" value="PNRC-like_rgn"/>
</dbReference>
<keyword evidence="7" id="KW-1185">Reference proteome</keyword>
<keyword evidence="2" id="KW-0805">Transcription regulation</keyword>
<evidence type="ECO:0000256" key="3">
    <source>
        <dbReference type="ARBA" id="ARBA00023159"/>
    </source>
</evidence>
<dbReference type="RefSeq" id="XP_026672565.1">
    <property type="nucleotide sequence ID" value="XM_026816764.1"/>
</dbReference>
<organism evidence="7 8">
    <name type="scientific">Ceratina calcarata</name>
    <dbReference type="NCBI Taxonomy" id="156304"/>
    <lineage>
        <taxon>Eukaryota</taxon>
        <taxon>Metazoa</taxon>
        <taxon>Ecdysozoa</taxon>
        <taxon>Arthropoda</taxon>
        <taxon>Hexapoda</taxon>
        <taxon>Insecta</taxon>
        <taxon>Pterygota</taxon>
        <taxon>Neoptera</taxon>
        <taxon>Endopterygota</taxon>
        <taxon>Hymenoptera</taxon>
        <taxon>Apocrita</taxon>
        <taxon>Aculeata</taxon>
        <taxon>Apoidea</taxon>
        <taxon>Anthophila</taxon>
        <taxon>Apidae</taxon>
        <taxon>Ceratina</taxon>
        <taxon>Zadontomerus</taxon>
    </lineage>
</organism>
<feature type="compositionally biased region" description="Low complexity" evidence="6">
    <location>
        <begin position="34"/>
        <end position="73"/>
    </location>
</feature>
<evidence type="ECO:0000256" key="6">
    <source>
        <dbReference type="SAM" id="MobiDB-lite"/>
    </source>
</evidence>
<dbReference type="Proteomes" id="UP000694925">
    <property type="component" value="Unplaced"/>
</dbReference>
<sequence length="142" mass="15264">MTNSVPKLNNKVGRQGSPNVGVERHHHRSSAIKSSTFFSNCNNNANTNGRSSHGRSSTGGRSSCSPQGSSKGSRNSPLRYEYSPRGSPTNSFYAGAKFSEPPSPASLPKPPSHWTARLMIGCQQSNRSCDISNLKMILNVQA</sequence>
<evidence type="ECO:0000256" key="5">
    <source>
        <dbReference type="ARBA" id="ARBA00023242"/>
    </source>
</evidence>
<dbReference type="GO" id="GO:0005634">
    <property type="term" value="C:nucleus"/>
    <property type="evidence" value="ECO:0007669"/>
    <property type="project" value="UniProtKB-SubCell"/>
</dbReference>
<protein>
    <submittedName>
        <fullName evidence="8">Proline-rich nuclear receptor coactivator 2 A</fullName>
    </submittedName>
</protein>
<reference evidence="8" key="1">
    <citation type="submission" date="2025-08" db="UniProtKB">
        <authorList>
            <consortium name="RefSeq"/>
        </authorList>
    </citation>
    <scope>IDENTIFICATION</scope>
    <source>
        <tissue evidence="8">Whole body</tissue>
    </source>
</reference>
<dbReference type="PANTHER" id="PTHR15405">
    <property type="entry name" value="PROLINE-RICH NUCLEAR RECEPTOR COACTIVATOR"/>
    <property type="match status" value="1"/>
</dbReference>
<comment type="subcellular location">
    <subcellularLocation>
        <location evidence="1">Nucleus</location>
    </subcellularLocation>
</comment>
<accession>A0AAJ7WEL3</accession>
<evidence type="ECO:0000313" key="8">
    <source>
        <dbReference type="RefSeq" id="XP_026672565.1"/>
    </source>
</evidence>